<protein>
    <submittedName>
        <fullName evidence="1">Hypothetical cytosolic protein</fullName>
    </submittedName>
</protein>
<dbReference type="InParanoid" id="Q2LVT2"/>
<accession>Q2LVT2</accession>
<dbReference type="AlphaFoldDB" id="Q2LVT2"/>
<dbReference type="Proteomes" id="UP000001933">
    <property type="component" value="Chromosome"/>
</dbReference>
<name>Q2LVT2_SYNAS</name>
<reference evidence="1 2" key="1">
    <citation type="journal article" date="2007" name="Proc. Natl. Acad. Sci. U.S.A.">
        <title>The genome of Syntrophus aciditrophicus: life at the thermodynamic limit of microbial growth.</title>
        <authorList>
            <person name="McInerney M.J."/>
            <person name="Rohlin L."/>
            <person name="Mouttaki H."/>
            <person name="Kim U."/>
            <person name="Krupp R.S."/>
            <person name="Rios-Hernandez L."/>
            <person name="Sieber J."/>
            <person name="Struchtemeyer C.G."/>
            <person name="Bhattacharyya A."/>
            <person name="Campbell J.W."/>
            <person name="Gunsalus R.P."/>
        </authorList>
    </citation>
    <scope>NUCLEOTIDE SEQUENCE [LARGE SCALE GENOMIC DNA]</scope>
    <source>
        <strain evidence="1 2">SB</strain>
    </source>
</reference>
<dbReference type="HOGENOM" id="CLU_3066989_0_0_7"/>
<dbReference type="KEGG" id="sat:SYN_00777"/>
<keyword evidence="2" id="KW-1185">Reference proteome</keyword>
<proteinExistence type="predicted"/>
<evidence type="ECO:0000313" key="1">
    <source>
        <dbReference type="EMBL" id="ABC78196.1"/>
    </source>
</evidence>
<evidence type="ECO:0000313" key="2">
    <source>
        <dbReference type="Proteomes" id="UP000001933"/>
    </source>
</evidence>
<dbReference type="EMBL" id="CP000252">
    <property type="protein sequence ID" value="ABC78196.1"/>
    <property type="molecule type" value="Genomic_DNA"/>
</dbReference>
<organism evidence="1 2">
    <name type="scientific">Syntrophus aciditrophicus (strain SB)</name>
    <dbReference type="NCBI Taxonomy" id="56780"/>
    <lineage>
        <taxon>Bacteria</taxon>
        <taxon>Pseudomonadati</taxon>
        <taxon>Thermodesulfobacteriota</taxon>
        <taxon>Syntrophia</taxon>
        <taxon>Syntrophales</taxon>
        <taxon>Syntrophaceae</taxon>
        <taxon>Syntrophus</taxon>
    </lineage>
</organism>
<sequence>MKGRNQAFLNKKGIVRKKPEGCAGWECGLPEVCMEMLGCVYGCYFLPAPHAGS</sequence>
<gene>
    <name evidence="1" type="ORF">SYN_00777</name>
</gene>